<evidence type="ECO:0000313" key="4">
    <source>
        <dbReference type="Proteomes" id="UP000029964"/>
    </source>
</evidence>
<accession>A0A086T519</accession>
<name>A0A086T519_HAPC1</name>
<dbReference type="Proteomes" id="UP000029964">
    <property type="component" value="Unassembled WGS sequence"/>
</dbReference>
<keyword evidence="1" id="KW-0175">Coiled coil</keyword>
<evidence type="ECO:0000256" key="2">
    <source>
        <dbReference type="SAM" id="MobiDB-lite"/>
    </source>
</evidence>
<dbReference type="AlphaFoldDB" id="A0A086T519"/>
<dbReference type="EMBL" id="JPKY01000048">
    <property type="protein sequence ID" value="KFH44451.1"/>
    <property type="molecule type" value="Genomic_DNA"/>
</dbReference>
<feature type="compositionally biased region" description="Low complexity" evidence="2">
    <location>
        <begin position="89"/>
        <end position="104"/>
    </location>
</feature>
<dbReference type="OrthoDB" id="2943660at2759"/>
<feature type="region of interest" description="Disordered" evidence="2">
    <location>
        <begin position="88"/>
        <end position="116"/>
    </location>
</feature>
<proteinExistence type="predicted"/>
<keyword evidence="4" id="KW-1185">Reference proteome</keyword>
<reference evidence="4" key="1">
    <citation type="journal article" date="2014" name="Genome Announc.">
        <title>Genome sequence and annotation of Acremonium chrysogenum, producer of the beta-lactam antibiotic cephalosporin C.</title>
        <authorList>
            <person name="Terfehr D."/>
            <person name="Dahlmann T.A."/>
            <person name="Specht T."/>
            <person name="Zadra I."/>
            <person name="Kuernsteiner H."/>
            <person name="Kueck U."/>
        </authorList>
    </citation>
    <scope>NUCLEOTIDE SEQUENCE [LARGE SCALE GENOMIC DNA]</scope>
    <source>
        <strain evidence="4">ATCC 11550 / CBS 779.69 / DSM 880 / IAM 14645 / JCM 23072 / IMI 49137</strain>
    </source>
</reference>
<evidence type="ECO:0000313" key="3">
    <source>
        <dbReference type="EMBL" id="KFH44451.1"/>
    </source>
</evidence>
<comment type="caution">
    <text evidence="3">The sequence shown here is derived from an EMBL/GenBank/DDBJ whole genome shotgun (WGS) entry which is preliminary data.</text>
</comment>
<dbReference type="HOGENOM" id="CLU_2096136_0_0_1"/>
<gene>
    <name evidence="3" type="ORF">ACRE_047670</name>
</gene>
<feature type="coiled-coil region" evidence="1">
    <location>
        <begin position="25"/>
        <end position="52"/>
    </location>
</feature>
<protein>
    <submittedName>
        <fullName evidence="3">Uncharacterized protein</fullName>
    </submittedName>
</protein>
<sequence>MSKLPQEADQGEKCVYMAEEGETVSLALRRRVAELEVENEQYKELYSLLRTTSDAESSEIIRRIKASDDPREVLSFIKQAELLLPGLKSASNSSGQSQASSTPSVERTIDRTANLK</sequence>
<organism evidence="3 4">
    <name type="scientific">Hapsidospora chrysogenum (strain ATCC 11550 / CBS 779.69 / DSM 880 / IAM 14645 / JCM 23072 / IMI 49137)</name>
    <name type="common">Acremonium chrysogenum</name>
    <dbReference type="NCBI Taxonomy" id="857340"/>
    <lineage>
        <taxon>Eukaryota</taxon>
        <taxon>Fungi</taxon>
        <taxon>Dikarya</taxon>
        <taxon>Ascomycota</taxon>
        <taxon>Pezizomycotina</taxon>
        <taxon>Sordariomycetes</taxon>
        <taxon>Hypocreomycetidae</taxon>
        <taxon>Hypocreales</taxon>
        <taxon>Bionectriaceae</taxon>
        <taxon>Hapsidospora</taxon>
    </lineage>
</organism>
<evidence type="ECO:0000256" key="1">
    <source>
        <dbReference type="SAM" id="Coils"/>
    </source>
</evidence>